<dbReference type="Proteomes" id="UP001228581">
    <property type="component" value="Unassembled WGS sequence"/>
</dbReference>
<organism evidence="2 3">
    <name type="scientific">Xanthocytophaga flava</name>
    <dbReference type="NCBI Taxonomy" id="3048013"/>
    <lineage>
        <taxon>Bacteria</taxon>
        <taxon>Pseudomonadati</taxon>
        <taxon>Bacteroidota</taxon>
        <taxon>Cytophagia</taxon>
        <taxon>Cytophagales</taxon>
        <taxon>Rhodocytophagaceae</taxon>
        <taxon>Xanthocytophaga</taxon>
    </lineage>
</organism>
<proteinExistence type="predicted"/>
<protein>
    <submittedName>
        <fullName evidence="2">Uncharacterized protein</fullName>
    </submittedName>
</protein>
<evidence type="ECO:0000313" key="2">
    <source>
        <dbReference type="EMBL" id="MDJ1496653.1"/>
    </source>
</evidence>
<evidence type="ECO:0000256" key="1">
    <source>
        <dbReference type="SAM" id="MobiDB-lite"/>
    </source>
</evidence>
<feature type="region of interest" description="Disordered" evidence="1">
    <location>
        <begin position="129"/>
        <end position="148"/>
    </location>
</feature>
<evidence type="ECO:0000313" key="3">
    <source>
        <dbReference type="Proteomes" id="UP001228581"/>
    </source>
</evidence>
<name>A0ABT7CSC9_9BACT</name>
<sequence length="148" mass="17359">MKGGFMQMTYSQPANLQWLLNKVQKDSELKNMFVYHLQLAIHYQNGCDEQIDNLQNQDFQESLTLMRHLYEASHELLHFYITQNLSYRSFANDIMQIVDRPAAELESVLQQLDIHRQVDDQVRDTKGLLNHEGAAPPMNNQERIIPRS</sequence>
<gene>
    <name evidence="2" type="ORF">QNI19_27215</name>
</gene>
<dbReference type="EMBL" id="JASJOT010000024">
    <property type="protein sequence ID" value="MDJ1496653.1"/>
    <property type="molecule type" value="Genomic_DNA"/>
</dbReference>
<accession>A0ABT7CSC9</accession>
<keyword evidence="3" id="KW-1185">Reference proteome</keyword>
<comment type="caution">
    <text evidence="2">The sequence shown here is derived from an EMBL/GenBank/DDBJ whole genome shotgun (WGS) entry which is preliminary data.</text>
</comment>
<reference evidence="2 3" key="1">
    <citation type="submission" date="2023-05" db="EMBL/GenBank/DDBJ databases">
        <authorList>
            <person name="Zhang X."/>
        </authorList>
    </citation>
    <scope>NUCLEOTIDE SEQUENCE [LARGE SCALE GENOMIC DNA]</scope>
    <source>
        <strain evidence="2 3">DM2B3-1</strain>
    </source>
</reference>